<dbReference type="AlphaFoldDB" id="K1TBY6"/>
<gene>
    <name evidence="1" type="ORF">LEA_09417</name>
</gene>
<accession>K1TBY6</accession>
<keyword evidence="1" id="KW-0449">Lipoprotein</keyword>
<dbReference type="EMBL" id="AJWY01006312">
    <property type="protein sequence ID" value="EKC67213.1"/>
    <property type="molecule type" value="Genomic_DNA"/>
</dbReference>
<comment type="caution">
    <text evidence="1">The sequence shown here is derived from an EMBL/GenBank/DDBJ whole genome shotgun (WGS) entry which is preliminary data.</text>
</comment>
<proteinExistence type="predicted"/>
<feature type="non-terminal residue" evidence="1">
    <location>
        <position position="171"/>
    </location>
</feature>
<organism evidence="1">
    <name type="scientific">human gut metagenome</name>
    <dbReference type="NCBI Taxonomy" id="408170"/>
    <lineage>
        <taxon>unclassified sequences</taxon>
        <taxon>metagenomes</taxon>
        <taxon>organismal metagenomes</taxon>
    </lineage>
</organism>
<protein>
    <submittedName>
        <fullName evidence="1">Lipoprotein</fullName>
    </submittedName>
</protein>
<reference evidence="1" key="1">
    <citation type="journal article" date="2013" name="Environ. Microbiol.">
        <title>Microbiota from the distal guts of lean and obese adolescents exhibit partial functional redundancy besides clear differences in community structure.</title>
        <authorList>
            <person name="Ferrer M."/>
            <person name="Ruiz A."/>
            <person name="Lanza F."/>
            <person name="Haange S.B."/>
            <person name="Oberbach A."/>
            <person name="Till H."/>
            <person name="Bargiela R."/>
            <person name="Campoy C."/>
            <person name="Segura M.T."/>
            <person name="Richter M."/>
            <person name="von Bergen M."/>
            <person name="Seifert J."/>
            <person name="Suarez A."/>
        </authorList>
    </citation>
    <scope>NUCLEOTIDE SEQUENCE</scope>
</reference>
<name>K1TBY6_9ZZZZ</name>
<sequence>MRVLVSSNELDIRSAAGVSLPVISEGEAGYGEPNGIGYKYVYEASAPGVQRIYFENVLNQGNNEEGTIILEAEHFESLTKTFTFSEDQYTITVEGLEEYNAENPGSDYPTDETIYYRLVPQKRHANVQFDMVMKNNADDQPFNAGVNDEFLLYSQHLDHYEDGEESLAGVD</sequence>
<evidence type="ECO:0000313" key="1">
    <source>
        <dbReference type="EMBL" id="EKC67213.1"/>
    </source>
</evidence>